<evidence type="ECO:0000256" key="1">
    <source>
        <dbReference type="ARBA" id="ARBA00004245"/>
    </source>
</evidence>
<sequence length="1117" mass="123864">MPVFHTKTIESILEPVAQQVSRLVILHEEAEDGNAMPDLERPVQAVSRAVANLVKVGKETISSSDDPILKHDMPSALERVEKASKYLEEASGMLKNDPYSGPARYFINRVLATYRSLFLKKLIDGSRGILQGTSSLLLCFDESEVRKIIRECKKVLDYLAVAEVIETMEDLVQFLRDLTPCLSKVSQEVGAREKELTHQVHREILIRCLDQVKTLAPILICSMKIFIHIISQGGKGAEEAAENRNYLASRMTDELHEIIRVLQLTTYDEDEWDADNLTVMKKAISTIQSKYRSARDFVEDPFAMRGGIGEKAVRQIVDHAHAVADRALPNDQEAINRLCSEVNSMVETVCELRQEGKGTTPQAECVSRGIQEKLGELVRAVSSAVNNMERLGGEQIAHTVTGRLEQATRWLQHPERDDNGVGHRAIAKIVDEGKRVADGLQGVHRAEMIALCEQVERLSRQLSDLCRRGMGNTNQAQQVARTLSEKLHELKDSIQKEVVNRVVEDFSDINTPLKQFTEAVHVPEGVVGRETNLNDKAARLSSWSKCVGRTGRLVAAGGTGGNKKLSEALVAAAGRVESLTPQLVAAGRIRLNYAGSKAAEEHFENLKRQFGESVNRIRHLCDEAIDSAMFCKISEEHMQKHTILCDSAIANNDAEKMVEHTTAIARLANRVLQVAKQEAENSEDPIFIAAVNKTADHLQNCVTRMVQDAKAVAVNPLDHAAVSRWRESNKALLGAVGEVRRALTVTPEFGNLRISEIAPPRPPLPGGDLPPPRPPPPETDDEDDMFLHAPQPNQPIMVAAHGLHEEVRQWSSKDNDIIAAAKRMALLMARLSQLVRGEGGTKRDLIACAKEIAEASEEVTRLAKELARECTDKRMRTSLLQVCERIPTIGTQLKILSTVKATMLGAQGTEEDQEATDMLVGNAQNLMQSVKETVRAAEAASIKIRTDAGIRLRMNGNHVVIPLNWTLPDNCDLYRKIMIPSFSNTTSISPVYHNNARIHKTTWTFFVDCVRDYTDRCFTEARRREFNKAVEIPVSSIHKLCSMPDYREGSGSANHPSIPSTSRTEPEPWTPTSSADDNERTSFGRGMTWRTIAGAPPTPESTWSKVSSGDIWFPSAK</sequence>
<evidence type="ECO:0000256" key="4">
    <source>
        <dbReference type="ARBA" id="ARBA00008376"/>
    </source>
</evidence>
<dbReference type="PRINTS" id="PR00806">
    <property type="entry name" value="VINCULIN"/>
</dbReference>
<keyword evidence="13" id="KW-0206">Cytoskeleton</keyword>
<dbReference type="GO" id="GO:0007155">
    <property type="term" value="P:cell adhesion"/>
    <property type="evidence" value="ECO:0007669"/>
    <property type="project" value="UniProtKB-KW"/>
</dbReference>
<name>A0A6H5HFB1_9HEMI</name>
<evidence type="ECO:0000313" key="16">
    <source>
        <dbReference type="Proteomes" id="UP000479000"/>
    </source>
</evidence>
<dbReference type="Proteomes" id="UP000479000">
    <property type="component" value="Unassembled WGS sequence"/>
</dbReference>
<evidence type="ECO:0000256" key="11">
    <source>
        <dbReference type="ARBA" id="ARBA00023136"/>
    </source>
</evidence>
<accession>A0A6H5HFB1</accession>
<dbReference type="GO" id="GO:0005856">
    <property type="term" value="C:cytoskeleton"/>
    <property type="evidence" value="ECO:0007669"/>
    <property type="project" value="UniProtKB-SubCell"/>
</dbReference>
<reference evidence="15 16" key="1">
    <citation type="submission" date="2020-02" db="EMBL/GenBank/DDBJ databases">
        <authorList>
            <person name="Ferguson B K."/>
        </authorList>
    </citation>
    <scope>NUCLEOTIDE SEQUENCE [LARGE SCALE GENOMIC DNA]</scope>
</reference>
<comment type="subcellular location">
    <subcellularLocation>
        <location evidence="3">Cell junction</location>
        <location evidence="3">Adherens junction</location>
    </subcellularLocation>
    <subcellularLocation>
        <location evidence="2">Cell membrane</location>
        <topology evidence="2">Peripheral membrane protein</topology>
        <orientation evidence="2">Cytoplasmic side</orientation>
    </subcellularLocation>
    <subcellularLocation>
        <location evidence="1">Cytoplasm</location>
        <location evidence="1">Cytoskeleton</location>
    </subcellularLocation>
</comment>
<feature type="region of interest" description="Disordered" evidence="14">
    <location>
        <begin position="1048"/>
        <end position="1108"/>
    </location>
</feature>
<dbReference type="PANTHER" id="PTHR46180">
    <property type="entry name" value="VINCULIN"/>
    <property type="match status" value="1"/>
</dbReference>
<evidence type="ECO:0000256" key="10">
    <source>
        <dbReference type="ARBA" id="ARBA00022949"/>
    </source>
</evidence>
<keyword evidence="16" id="KW-1185">Reference proteome</keyword>
<dbReference type="GO" id="GO:0005912">
    <property type="term" value="C:adherens junction"/>
    <property type="evidence" value="ECO:0007669"/>
    <property type="project" value="UniProtKB-SubCell"/>
</dbReference>
<dbReference type="InterPro" id="IPR006077">
    <property type="entry name" value="Vinculin/catenin"/>
</dbReference>
<proteinExistence type="inferred from homology"/>
<dbReference type="InterPro" id="IPR036723">
    <property type="entry name" value="Alpha-catenin/vinculin-like_sf"/>
</dbReference>
<evidence type="ECO:0000256" key="12">
    <source>
        <dbReference type="ARBA" id="ARBA00023203"/>
    </source>
</evidence>
<keyword evidence="6" id="KW-1003">Cell membrane</keyword>
<dbReference type="EMBL" id="CADCXU010030596">
    <property type="protein sequence ID" value="CAB0016758.1"/>
    <property type="molecule type" value="Genomic_DNA"/>
</dbReference>
<evidence type="ECO:0000256" key="13">
    <source>
        <dbReference type="ARBA" id="ARBA00023212"/>
    </source>
</evidence>
<evidence type="ECO:0000256" key="2">
    <source>
        <dbReference type="ARBA" id="ARBA00004413"/>
    </source>
</evidence>
<keyword evidence="10" id="KW-0965">Cell junction</keyword>
<dbReference type="Gene3D" id="1.20.120.230">
    <property type="entry name" value="Alpha-catenin/vinculin-like"/>
    <property type="match status" value="4"/>
</dbReference>
<keyword evidence="12" id="KW-0009">Actin-binding</keyword>
<evidence type="ECO:0000256" key="9">
    <source>
        <dbReference type="ARBA" id="ARBA00022889"/>
    </source>
</evidence>
<evidence type="ECO:0000256" key="5">
    <source>
        <dbReference type="ARBA" id="ARBA00014125"/>
    </source>
</evidence>
<feature type="compositionally biased region" description="Pro residues" evidence="14">
    <location>
        <begin position="759"/>
        <end position="777"/>
    </location>
</feature>
<keyword evidence="11" id="KW-0472">Membrane</keyword>
<evidence type="ECO:0000256" key="14">
    <source>
        <dbReference type="SAM" id="MobiDB-lite"/>
    </source>
</evidence>
<keyword evidence="9" id="KW-0130">Cell adhesion</keyword>
<evidence type="ECO:0000313" key="15">
    <source>
        <dbReference type="EMBL" id="CAB0016758.1"/>
    </source>
</evidence>
<dbReference type="InterPro" id="IPR017997">
    <property type="entry name" value="Vinculin"/>
</dbReference>
<keyword evidence="7" id="KW-0963">Cytoplasm</keyword>
<dbReference type="GO" id="GO:0005886">
    <property type="term" value="C:plasma membrane"/>
    <property type="evidence" value="ECO:0007669"/>
    <property type="project" value="UniProtKB-SubCell"/>
</dbReference>
<dbReference type="GO" id="GO:0051015">
    <property type="term" value="F:actin filament binding"/>
    <property type="evidence" value="ECO:0007669"/>
    <property type="project" value="InterPro"/>
</dbReference>
<dbReference type="FunFam" id="1.20.120.230:FF:000010">
    <property type="entry name" value="Vinculin a"/>
    <property type="match status" value="1"/>
</dbReference>
<evidence type="ECO:0000256" key="7">
    <source>
        <dbReference type="ARBA" id="ARBA00022490"/>
    </source>
</evidence>
<keyword evidence="8" id="KW-0677">Repeat</keyword>
<evidence type="ECO:0000256" key="6">
    <source>
        <dbReference type="ARBA" id="ARBA00022475"/>
    </source>
</evidence>
<evidence type="ECO:0000256" key="8">
    <source>
        <dbReference type="ARBA" id="ARBA00022737"/>
    </source>
</evidence>
<dbReference type="Pfam" id="PF01044">
    <property type="entry name" value="Vinculin"/>
    <property type="match status" value="1"/>
</dbReference>
<organism evidence="15 16">
    <name type="scientific">Nesidiocoris tenuis</name>
    <dbReference type="NCBI Taxonomy" id="355587"/>
    <lineage>
        <taxon>Eukaryota</taxon>
        <taxon>Metazoa</taxon>
        <taxon>Ecdysozoa</taxon>
        <taxon>Arthropoda</taxon>
        <taxon>Hexapoda</taxon>
        <taxon>Insecta</taxon>
        <taxon>Pterygota</taxon>
        <taxon>Neoptera</taxon>
        <taxon>Paraneoptera</taxon>
        <taxon>Hemiptera</taxon>
        <taxon>Heteroptera</taxon>
        <taxon>Panheteroptera</taxon>
        <taxon>Cimicomorpha</taxon>
        <taxon>Miridae</taxon>
        <taxon>Dicyphina</taxon>
        <taxon>Nesidiocoris</taxon>
    </lineage>
</organism>
<dbReference type="OrthoDB" id="29742at2759"/>
<protein>
    <recommendedName>
        <fullName evidence="5">Vinculin</fullName>
    </recommendedName>
</protein>
<feature type="compositionally biased region" description="Polar residues" evidence="14">
    <location>
        <begin position="1051"/>
        <end position="1063"/>
    </location>
</feature>
<evidence type="ECO:0000256" key="3">
    <source>
        <dbReference type="ARBA" id="ARBA00004536"/>
    </source>
</evidence>
<feature type="region of interest" description="Disordered" evidence="14">
    <location>
        <begin position="754"/>
        <end position="786"/>
    </location>
</feature>
<dbReference type="Gene3D" id="1.20.120.810">
    <property type="entry name" value="Vinculin, Vh2 four-helix bundle"/>
    <property type="match status" value="2"/>
</dbReference>
<comment type="similarity">
    <text evidence="4">Belongs to the vinculin/alpha-catenin family.</text>
</comment>
<dbReference type="AlphaFoldDB" id="A0A6H5HFB1"/>
<gene>
    <name evidence="15" type="ORF">NTEN_LOCUS20891</name>
</gene>
<dbReference type="SUPFAM" id="SSF47220">
    <property type="entry name" value="alpha-catenin/vinculin-like"/>
    <property type="match status" value="6"/>
</dbReference>